<gene>
    <name evidence="3" type="ORF">Cvel_14668</name>
</gene>
<evidence type="ECO:0000256" key="2">
    <source>
        <dbReference type="SAM" id="Phobius"/>
    </source>
</evidence>
<organism evidence="3">
    <name type="scientific">Chromera velia CCMP2878</name>
    <dbReference type="NCBI Taxonomy" id="1169474"/>
    <lineage>
        <taxon>Eukaryota</taxon>
        <taxon>Sar</taxon>
        <taxon>Alveolata</taxon>
        <taxon>Colpodellida</taxon>
        <taxon>Chromeraceae</taxon>
        <taxon>Chromera</taxon>
    </lineage>
</organism>
<feature type="compositionally biased region" description="Basic and acidic residues" evidence="1">
    <location>
        <begin position="1"/>
        <end position="13"/>
    </location>
</feature>
<evidence type="ECO:0000313" key="3">
    <source>
        <dbReference type="EMBL" id="CEM05615.1"/>
    </source>
</evidence>
<feature type="transmembrane region" description="Helical" evidence="2">
    <location>
        <begin position="87"/>
        <end position="104"/>
    </location>
</feature>
<dbReference type="EMBL" id="CDMZ01000057">
    <property type="protein sequence ID" value="CEM05615.1"/>
    <property type="molecule type" value="Genomic_DNA"/>
</dbReference>
<keyword evidence="2" id="KW-1133">Transmembrane helix</keyword>
<name>A0A0G4F2K9_9ALVE</name>
<feature type="transmembrane region" description="Helical" evidence="2">
    <location>
        <begin position="136"/>
        <end position="159"/>
    </location>
</feature>
<keyword evidence="2" id="KW-0812">Transmembrane</keyword>
<feature type="region of interest" description="Disordered" evidence="1">
    <location>
        <begin position="1"/>
        <end position="31"/>
    </location>
</feature>
<reference evidence="3" key="1">
    <citation type="submission" date="2014-11" db="EMBL/GenBank/DDBJ databases">
        <authorList>
            <person name="Otto D Thomas"/>
            <person name="Naeem Raeece"/>
        </authorList>
    </citation>
    <scope>NUCLEOTIDE SEQUENCE</scope>
</reference>
<feature type="transmembrane region" description="Helical" evidence="2">
    <location>
        <begin position="223"/>
        <end position="241"/>
    </location>
</feature>
<accession>A0A0G4F2K9</accession>
<dbReference type="AlphaFoldDB" id="A0A0G4F2K9"/>
<proteinExistence type="predicted"/>
<evidence type="ECO:0000256" key="1">
    <source>
        <dbReference type="SAM" id="MobiDB-lite"/>
    </source>
</evidence>
<keyword evidence="2" id="KW-0472">Membrane</keyword>
<feature type="transmembrane region" description="Helical" evidence="2">
    <location>
        <begin position="193"/>
        <end position="211"/>
    </location>
</feature>
<feature type="transmembrane region" description="Helical" evidence="2">
    <location>
        <begin position="49"/>
        <end position="67"/>
    </location>
</feature>
<dbReference type="VEuPathDB" id="CryptoDB:Cvel_14668"/>
<sequence length="300" mass="33741">MQEGCQELKRGLEGPEECEVEDSSFGGMKQQKEDEAEPTLTVLNSHQPFGYLDACLVCLLDLLLYSVAMWRPYMDKENLGNRTVGHYFSWLWISDLLFLLLPRLRQHWFSPFRVTEGISILCAEVSLLLLKVDCGPLWVVCATLGLSLLRVVHALCLWAKYGPHLRTHILNLPETLPSIRGPKFRGYDVSVELLLACVIPFSSSVLYMFHYNWGDPRVDGPCVGIQAGNAFNVMLKIFLFDKLMGSFAMGRRSLGLFIVFCGFALQWPLMLSMFSKALIPFVHAVAEASFLGGSLARLVL</sequence>
<protein>
    <submittedName>
        <fullName evidence="3">Uncharacterized protein</fullName>
    </submittedName>
</protein>
<feature type="transmembrane region" description="Helical" evidence="2">
    <location>
        <begin position="253"/>
        <end position="271"/>
    </location>
</feature>